<dbReference type="EMBL" id="SLWL01000002">
    <property type="protein sequence ID" value="TCO15200.1"/>
    <property type="molecule type" value="Genomic_DNA"/>
</dbReference>
<dbReference type="InterPro" id="IPR036366">
    <property type="entry name" value="PGBDSf"/>
</dbReference>
<dbReference type="SUPFAM" id="SSF55846">
    <property type="entry name" value="N-acetylmuramoyl-L-alanine amidase-like"/>
    <property type="match status" value="1"/>
</dbReference>
<dbReference type="InterPro" id="IPR002477">
    <property type="entry name" value="Peptidoglycan-bd-like"/>
</dbReference>
<proteinExistence type="predicted"/>
<dbReference type="InterPro" id="IPR036365">
    <property type="entry name" value="PGBD-like_sf"/>
</dbReference>
<dbReference type="GO" id="GO:0009253">
    <property type="term" value="P:peptidoglycan catabolic process"/>
    <property type="evidence" value="ECO:0007669"/>
    <property type="project" value="InterPro"/>
</dbReference>
<dbReference type="InterPro" id="IPR036505">
    <property type="entry name" value="Amidase/PGRP_sf"/>
</dbReference>
<dbReference type="Gene3D" id="3.40.80.10">
    <property type="entry name" value="Peptidoglycan recognition protein-like"/>
    <property type="match status" value="1"/>
</dbReference>
<protein>
    <submittedName>
        <fullName evidence="3">Putative peptidoglycan binding protein</fullName>
    </submittedName>
</protein>
<sequence>MDVEDLQRSLQAIGLYTRNIDNDFGGYTLSALKQFQVKSGLEGDPILPGARTLEALDRAVAAKIAKPANDTIPADWLPDAQMLRVILHWTAGTGTASENDRDHYHVLIDASPKLVRGLRSIDQNDARGLKARYAPHTLNCNSGSIGIAICGMAGAVEQPFSPGRYPITRAQWDLAARAVAVLCRRYRITVSPKTVLSHAEVQGTLGIVQRGKWDIARLPWDPSVAGAKAVGDLFRAAVIAA</sequence>
<comment type="caution">
    <text evidence="3">The sequence shown here is derived from an EMBL/GenBank/DDBJ whole genome shotgun (WGS) entry which is preliminary data.</text>
</comment>
<dbReference type="OrthoDB" id="9798982at2"/>
<dbReference type="InterPro" id="IPR002502">
    <property type="entry name" value="Amidase_domain"/>
</dbReference>
<name>A0A4R2GW19_9HYPH</name>
<accession>A0A4R2GW19</accession>
<dbReference type="AlphaFoldDB" id="A0A4R2GW19"/>
<dbReference type="Proteomes" id="UP000294881">
    <property type="component" value="Unassembled WGS sequence"/>
</dbReference>
<dbReference type="RefSeq" id="WP_132003338.1">
    <property type="nucleotide sequence ID" value="NZ_JBHUNN010000002.1"/>
</dbReference>
<dbReference type="GO" id="GO:0008745">
    <property type="term" value="F:N-acetylmuramoyl-L-alanine amidase activity"/>
    <property type="evidence" value="ECO:0007669"/>
    <property type="project" value="InterPro"/>
</dbReference>
<evidence type="ECO:0000259" key="2">
    <source>
        <dbReference type="Pfam" id="PF01510"/>
    </source>
</evidence>
<feature type="domain" description="N-acetylmuramoyl-L-alanine amidase" evidence="2">
    <location>
        <begin position="83"/>
        <end position="202"/>
    </location>
</feature>
<dbReference type="SUPFAM" id="SSF47090">
    <property type="entry name" value="PGBD-like"/>
    <property type="match status" value="1"/>
</dbReference>
<evidence type="ECO:0000313" key="3">
    <source>
        <dbReference type="EMBL" id="TCO15200.1"/>
    </source>
</evidence>
<organism evidence="3 4">
    <name type="scientific">Camelimonas lactis</name>
    <dbReference type="NCBI Taxonomy" id="659006"/>
    <lineage>
        <taxon>Bacteria</taxon>
        <taxon>Pseudomonadati</taxon>
        <taxon>Pseudomonadota</taxon>
        <taxon>Alphaproteobacteria</taxon>
        <taxon>Hyphomicrobiales</taxon>
        <taxon>Chelatococcaceae</taxon>
        <taxon>Camelimonas</taxon>
    </lineage>
</organism>
<keyword evidence="4" id="KW-1185">Reference proteome</keyword>
<evidence type="ECO:0000259" key="1">
    <source>
        <dbReference type="Pfam" id="PF01471"/>
    </source>
</evidence>
<dbReference type="Gene3D" id="1.10.101.10">
    <property type="entry name" value="PGBD-like superfamily/PGBD"/>
    <property type="match status" value="1"/>
</dbReference>
<dbReference type="Pfam" id="PF01510">
    <property type="entry name" value="Amidase_2"/>
    <property type="match status" value="1"/>
</dbReference>
<dbReference type="Pfam" id="PF01471">
    <property type="entry name" value="PG_binding_1"/>
    <property type="match status" value="1"/>
</dbReference>
<feature type="domain" description="Peptidoglycan binding-like" evidence="1">
    <location>
        <begin position="2"/>
        <end position="56"/>
    </location>
</feature>
<dbReference type="CDD" id="cd06583">
    <property type="entry name" value="PGRP"/>
    <property type="match status" value="1"/>
</dbReference>
<evidence type="ECO:0000313" key="4">
    <source>
        <dbReference type="Proteomes" id="UP000294881"/>
    </source>
</evidence>
<reference evidence="3 4" key="1">
    <citation type="submission" date="2019-03" db="EMBL/GenBank/DDBJ databases">
        <title>Genomic Encyclopedia of Type Strains, Phase IV (KMG-IV): sequencing the most valuable type-strain genomes for metagenomic binning, comparative biology and taxonomic classification.</title>
        <authorList>
            <person name="Goeker M."/>
        </authorList>
    </citation>
    <scope>NUCLEOTIDE SEQUENCE [LARGE SCALE GENOMIC DNA]</scope>
    <source>
        <strain evidence="3 4">DSM 22958</strain>
    </source>
</reference>
<gene>
    <name evidence="3" type="ORF">EV666_102178</name>
</gene>